<dbReference type="EMBL" id="BSOR01000074">
    <property type="protein sequence ID" value="GLR65099.1"/>
    <property type="molecule type" value="Genomic_DNA"/>
</dbReference>
<reference evidence="2" key="1">
    <citation type="journal article" date="2019" name="Int. J. Syst. Evol. Microbiol.">
        <title>The Global Catalogue of Microorganisms (GCM) 10K type strain sequencing project: providing services to taxonomists for standard genome sequencing and annotation.</title>
        <authorList>
            <consortium name="The Broad Institute Genomics Platform"/>
            <consortium name="The Broad Institute Genome Sequencing Center for Infectious Disease"/>
            <person name="Wu L."/>
            <person name="Ma J."/>
        </authorList>
    </citation>
    <scope>NUCLEOTIDE SEQUENCE [LARGE SCALE GENOMIC DNA]</scope>
    <source>
        <strain evidence="2">NBRC 100033</strain>
    </source>
</reference>
<comment type="caution">
    <text evidence="1">The sequence shown here is derived from an EMBL/GenBank/DDBJ whole genome shotgun (WGS) entry which is preliminary data.</text>
</comment>
<dbReference type="Proteomes" id="UP001156682">
    <property type="component" value="Unassembled WGS sequence"/>
</dbReference>
<protein>
    <submittedName>
        <fullName evidence="1">Uncharacterized protein</fullName>
    </submittedName>
</protein>
<evidence type="ECO:0000313" key="1">
    <source>
        <dbReference type="EMBL" id="GLR65099.1"/>
    </source>
</evidence>
<dbReference type="RefSeq" id="WP_027851871.1">
    <property type="nucleotide sequence ID" value="NZ_BSOR01000074.1"/>
</dbReference>
<accession>A0ABQ6A4Q6</accession>
<sequence length="255" mass="28532">MNSFLLQGRLIYREPPKRDGGSILILLETGIDKEKNNKQIQNVNKVIVRVPYRLVHVFDAIDDDAYLELTGNLLGRVYYSMGSKTPIGTLNLVCSGVQVGKLSHKIKPDEVAKHLFSDFTMSGLVRGIQPPAKDHQPFVLFLQIERPITRNEGELSQPSAIIPVVVPQHKAHLIKSLEPQDFVVVSGGVSSTLRKMPIPDVPGEFEERLEASVQLTALKKCAIIPNKIFESRKQRAERELNEKHQAENEVVKSDA</sequence>
<proteinExistence type="predicted"/>
<evidence type="ECO:0000313" key="2">
    <source>
        <dbReference type="Proteomes" id="UP001156682"/>
    </source>
</evidence>
<name>A0ABQ6A4Q6_9GAMM</name>
<keyword evidence="2" id="KW-1185">Reference proteome</keyword>
<gene>
    <name evidence="1" type="ORF">GCM10007878_25380</name>
</gene>
<organism evidence="1 2">
    <name type="scientific">Marinospirillum insulare</name>
    <dbReference type="NCBI Taxonomy" id="217169"/>
    <lineage>
        <taxon>Bacteria</taxon>
        <taxon>Pseudomonadati</taxon>
        <taxon>Pseudomonadota</taxon>
        <taxon>Gammaproteobacteria</taxon>
        <taxon>Oceanospirillales</taxon>
        <taxon>Oceanospirillaceae</taxon>
        <taxon>Marinospirillum</taxon>
    </lineage>
</organism>